<comment type="caution">
    <text evidence="1">The sequence shown here is derived from an EMBL/GenBank/DDBJ whole genome shotgun (WGS) entry which is preliminary data.</text>
</comment>
<accession>A0ABR5AZI7</accession>
<dbReference type="Proteomes" id="UP000031982">
    <property type="component" value="Unassembled WGS sequence"/>
</dbReference>
<evidence type="ECO:0008006" key="3">
    <source>
        <dbReference type="Google" id="ProtNLM"/>
    </source>
</evidence>
<gene>
    <name evidence="1" type="ORF">SD77_2605</name>
</gene>
<organism evidence="1 2">
    <name type="scientific">Bacillus badius</name>
    <dbReference type="NCBI Taxonomy" id="1455"/>
    <lineage>
        <taxon>Bacteria</taxon>
        <taxon>Bacillati</taxon>
        <taxon>Bacillota</taxon>
        <taxon>Bacilli</taxon>
        <taxon>Bacillales</taxon>
        <taxon>Bacillaceae</taxon>
        <taxon>Pseudobacillus</taxon>
    </lineage>
</organism>
<proteinExistence type="predicted"/>
<keyword evidence="2" id="KW-1185">Reference proteome</keyword>
<dbReference type="RefSeq" id="WP_041113384.1">
    <property type="nucleotide sequence ID" value="NZ_JARTHD010000063.1"/>
</dbReference>
<reference evidence="1 2" key="1">
    <citation type="submission" date="2015-01" db="EMBL/GenBank/DDBJ databases">
        <title>Genome Assembly of Bacillus badius MTCC 1458.</title>
        <authorList>
            <person name="Verma A."/>
            <person name="Khatri I."/>
            <person name="Mual P."/>
            <person name="Subramanian S."/>
            <person name="Krishnamurthi S."/>
        </authorList>
    </citation>
    <scope>NUCLEOTIDE SEQUENCE [LARGE SCALE GENOMIC DNA]</scope>
    <source>
        <strain evidence="1 2">MTCC 1458</strain>
    </source>
</reference>
<protein>
    <recommendedName>
        <fullName evidence="3">DUF5050 domain-containing protein</fullName>
    </recommendedName>
</protein>
<name>A0ABR5AZI7_BACBA</name>
<evidence type="ECO:0000313" key="1">
    <source>
        <dbReference type="EMBL" id="KIL80151.1"/>
    </source>
</evidence>
<evidence type="ECO:0000313" key="2">
    <source>
        <dbReference type="Proteomes" id="UP000031982"/>
    </source>
</evidence>
<sequence length="204" mass="23828">MKSVFEGKSSLSLMIDMRLKMEGSTMKNKLIFNKYCDINLKDPLKYIDADINGCVYVLYELDDLKYKVDYYLNEGKRTYYFSLNKEIDFFQIIHEHFLFVSDLSKDEEDNAFLYDQNGKCSETVYCWGELDVGLVDWISVGKDEAVIGTEEDIFWMHLQTREQCKVTLCDENKHRLKLDHIFTSGDRVFGLSNETVYVSSISGK</sequence>
<dbReference type="EMBL" id="JXLP01000002">
    <property type="protein sequence ID" value="KIL80151.1"/>
    <property type="molecule type" value="Genomic_DNA"/>
</dbReference>